<dbReference type="Gene3D" id="3.40.50.300">
    <property type="entry name" value="P-loop containing nucleotide triphosphate hydrolases"/>
    <property type="match status" value="2"/>
</dbReference>
<evidence type="ECO:0000313" key="8">
    <source>
        <dbReference type="Proteomes" id="UP000236333"/>
    </source>
</evidence>
<dbReference type="Pfam" id="PF00580">
    <property type="entry name" value="UvrD-helicase"/>
    <property type="match status" value="2"/>
</dbReference>
<feature type="domain" description="UvrD-like helicase ATP-binding" evidence="5">
    <location>
        <begin position="120"/>
        <end position="183"/>
    </location>
</feature>
<dbReference type="InterPro" id="IPR000212">
    <property type="entry name" value="DNA_helicase_UvrD/REP"/>
</dbReference>
<evidence type="ECO:0000256" key="1">
    <source>
        <dbReference type="ARBA" id="ARBA00022741"/>
    </source>
</evidence>
<dbReference type="SUPFAM" id="SSF52540">
    <property type="entry name" value="P-loop containing nucleoside triphosphate hydrolases"/>
    <property type="match status" value="1"/>
</dbReference>
<dbReference type="InterPro" id="IPR027785">
    <property type="entry name" value="UvrD-like_helicase_C"/>
</dbReference>
<protein>
    <submittedName>
        <fullName evidence="7">Uncharacterized protein</fullName>
    </submittedName>
</protein>
<name>A0A2J8A781_9CHLO</name>
<feature type="domain" description="UvrD-like helicase ATP-binding" evidence="5">
    <location>
        <begin position="7"/>
        <end position="100"/>
    </location>
</feature>
<comment type="caution">
    <text evidence="7">The sequence shown here is derived from an EMBL/GenBank/DDBJ whole genome shotgun (WGS) entry which is preliminary data.</text>
</comment>
<dbReference type="EMBL" id="PGGS01000133">
    <property type="protein sequence ID" value="PNH08350.1"/>
    <property type="molecule type" value="Genomic_DNA"/>
</dbReference>
<dbReference type="PANTHER" id="PTHR11070:SF2">
    <property type="entry name" value="ATP-DEPENDENT DNA HELICASE SRS2"/>
    <property type="match status" value="1"/>
</dbReference>
<dbReference type="GO" id="GO:0005524">
    <property type="term" value="F:ATP binding"/>
    <property type="evidence" value="ECO:0007669"/>
    <property type="project" value="UniProtKB-KW"/>
</dbReference>
<evidence type="ECO:0000259" key="6">
    <source>
        <dbReference type="Pfam" id="PF13538"/>
    </source>
</evidence>
<feature type="domain" description="UvrD-like helicase C-terminal" evidence="6">
    <location>
        <begin position="318"/>
        <end position="364"/>
    </location>
</feature>
<dbReference type="GO" id="GO:0016787">
    <property type="term" value="F:hydrolase activity"/>
    <property type="evidence" value="ECO:0007669"/>
    <property type="project" value="UniProtKB-KW"/>
</dbReference>
<reference evidence="7 8" key="1">
    <citation type="journal article" date="2017" name="Mol. Biol. Evol.">
        <title>The 4-celled Tetrabaena socialis nuclear genome reveals the essential components for genetic control of cell number at the origin of multicellularity in the volvocine lineage.</title>
        <authorList>
            <person name="Featherston J."/>
            <person name="Arakaki Y."/>
            <person name="Hanschen E.R."/>
            <person name="Ferris P.J."/>
            <person name="Michod R.E."/>
            <person name="Olson B.J.S.C."/>
            <person name="Nozaki H."/>
            <person name="Durand P.M."/>
        </authorList>
    </citation>
    <scope>NUCLEOTIDE SEQUENCE [LARGE SCALE GENOMIC DNA]</scope>
    <source>
        <strain evidence="7 8">NIES-571</strain>
    </source>
</reference>
<dbReference type="Proteomes" id="UP000236333">
    <property type="component" value="Unassembled WGS sequence"/>
</dbReference>
<evidence type="ECO:0000313" key="7">
    <source>
        <dbReference type="EMBL" id="PNH08350.1"/>
    </source>
</evidence>
<accession>A0A2J8A781</accession>
<evidence type="ECO:0000259" key="5">
    <source>
        <dbReference type="Pfam" id="PF00580"/>
    </source>
</evidence>
<keyword evidence="3" id="KW-0347">Helicase</keyword>
<dbReference type="AlphaFoldDB" id="A0A2J8A781"/>
<keyword evidence="2" id="KW-0378">Hydrolase</keyword>
<dbReference type="CDD" id="cd17932">
    <property type="entry name" value="DEXQc_UvrD"/>
    <property type="match status" value="1"/>
</dbReference>
<organism evidence="7 8">
    <name type="scientific">Tetrabaena socialis</name>
    <dbReference type="NCBI Taxonomy" id="47790"/>
    <lineage>
        <taxon>Eukaryota</taxon>
        <taxon>Viridiplantae</taxon>
        <taxon>Chlorophyta</taxon>
        <taxon>core chlorophytes</taxon>
        <taxon>Chlorophyceae</taxon>
        <taxon>CS clade</taxon>
        <taxon>Chlamydomonadales</taxon>
        <taxon>Tetrabaenaceae</taxon>
        <taxon>Tetrabaena</taxon>
    </lineage>
</organism>
<proteinExistence type="predicted"/>
<dbReference type="GO" id="GO:0043138">
    <property type="term" value="F:3'-5' DNA helicase activity"/>
    <property type="evidence" value="ECO:0007669"/>
    <property type="project" value="TreeGrafter"/>
</dbReference>
<dbReference type="InterPro" id="IPR014016">
    <property type="entry name" value="UvrD-like_ATP-bd"/>
</dbReference>
<dbReference type="GO" id="GO:0003677">
    <property type="term" value="F:DNA binding"/>
    <property type="evidence" value="ECO:0007669"/>
    <property type="project" value="InterPro"/>
</dbReference>
<evidence type="ECO:0000256" key="4">
    <source>
        <dbReference type="ARBA" id="ARBA00022840"/>
    </source>
</evidence>
<keyword evidence="1" id="KW-0547">Nucleotide-binding</keyword>
<keyword evidence="4" id="KW-0067">ATP-binding</keyword>
<dbReference type="GO" id="GO:0000725">
    <property type="term" value="P:recombinational repair"/>
    <property type="evidence" value="ECO:0007669"/>
    <property type="project" value="TreeGrafter"/>
</dbReference>
<dbReference type="OrthoDB" id="1470711at2759"/>
<gene>
    <name evidence="7" type="ORF">TSOC_005122</name>
</gene>
<evidence type="ECO:0000256" key="3">
    <source>
        <dbReference type="ARBA" id="ARBA00022806"/>
    </source>
</evidence>
<dbReference type="PANTHER" id="PTHR11070">
    <property type="entry name" value="UVRD / RECB / PCRA DNA HELICASE FAMILY MEMBER"/>
    <property type="match status" value="1"/>
</dbReference>
<dbReference type="InterPro" id="IPR027417">
    <property type="entry name" value="P-loop_NTPase"/>
</dbReference>
<keyword evidence="8" id="KW-1185">Reference proteome</keyword>
<dbReference type="Pfam" id="PF13538">
    <property type="entry name" value="UvrD_C_2"/>
    <property type="match status" value="1"/>
</dbReference>
<evidence type="ECO:0000256" key="2">
    <source>
        <dbReference type="ARBA" id="ARBA00022801"/>
    </source>
</evidence>
<dbReference type="GO" id="GO:0005634">
    <property type="term" value="C:nucleus"/>
    <property type="evidence" value="ECO:0007669"/>
    <property type="project" value="TreeGrafter"/>
</dbReference>
<sequence length="775" mass="87797">MTMSLSEEQAAFVHAAPGVHQSLQSWAGTGKTHTLTERVVRLLSLGTPPESIVITTFTVEGTRECVTRLNGRMGCECGVRIGTMDSLASQWMRQYFQPADYYTGVQEYGTLLLEYLRSPAGVNIKERVKYLIVDEFQDLSRTQLDTVMEFYGAGSIIMAIGDVAQNIYEWRGCHGHFLSSLPQRIPQMQEFHLTLNRRCTPEIIATGNACLRFLRQPPDRLMRHVRPSMGLKPIMDVMEPGRNLGAHVLRVMRRYRATMSYGDMAVLGRYKQGLFNVEESLIKVNRFAPCADAVVPFMNSATVGDVDRSPRRKDGFLTMMTLHQSKGLEWPLVILLLWDPALLDEEWRLLYVAVTRARDRLHIIAPNAKTAAACIKRMGDASLFVLPDGAPLEGDATLLTATTRREREPVTGIIDVIRRLTCTQIQELRKKSLIPMSRGTVKASPGCKIFRYNPRQAEFEAAASGEVEPVPEDEVDANGLQIEFGNFVDRYLTRLFWVQLNSTQLGSSGPLVDRDALSILETVFLSRDQWDVCAKYVDFVSAQDGACRVTLLHKLADAGSDREEIQALSDALDKIAMHCRHSGTDRADVRLAVGRPHMQYHELNRLRVAYDKFKDPKNQKAVFHTYRISLCSVIIKGRKSMWYHPEAYLWFRRKLAWMLPCIRRYVADTEARSTSILLKPVFQFQALSGEANLMTDTSCVDFKCSKRTQDFAWLAQGLAYMAMESVQSNRNLGTLQIFNPIMQTIWEYDCRDWAPGVRAAFLEYLTTLTTTSDHP</sequence>